<reference evidence="6 7" key="1">
    <citation type="submission" date="2017-07" db="EMBL/GenBank/DDBJ databases">
        <title>Niveispirillum cyanobacteriorum sp. nov., isolated from cyanobacterial aggregates in a eutrophic lake.</title>
        <authorList>
            <person name="Cai H."/>
        </authorList>
    </citation>
    <scope>NUCLEOTIDE SEQUENCE [LARGE SCALE GENOMIC DNA]</scope>
    <source>
        <strain evidence="7">TH1-14</strain>
    </source>
</reference>
<dbReference type="Gene3D" id="3.90.550.10">
    <property type="entry name" value="Spore Coat Polysaccharide Biosynthesis Protein SpsA, Chain A"/>
    <property type="match status" value="1"/>
</dbReference>
<dbReference type="InterPro" id="IPR011990">
    <property type="entry name" value="TPR-like_helical_dom_sf"/>
</dbReference>
<feature type="region of interest" description="Disordered" evidence="4">
    <location>
        <begin position="1"/>
        <end position="22"/>
    </location>
</feature>
<organism evidence="6 7">
    <name type="scientific">Niveispirillum lacus</name>
    <dbReference type="NCBI Taxonomy" id="1981099"/>
    <lineage>
        <taxon>Bacteria</taxon>
        <taxon>Pseudomonadati</taxon>
        <taxon>Pseudomonadota</taxon>
        <taxon>Alphaproteobacteria</taxon>
        <taxon>Rhodospirillales</taxon>
        <taxon>Azospirillaceae</taxon>
        <taxon>Niveispirillum</taxon>
    </lineage>
</organism>
<evidence type="ECO:0000313" key="6">
    <source>
        <dbReference type="EMBL" id="OYQ31554.1"/>
    </source>
</evidence>
<sequence length="968" mass="104908">MSPGDDRDRDAHPAAPAASPTDRSAIRARIFTAITNRDFDQAALFAQYLARISPVHADDLTVAALAWACKGELVAARRLLDQALELDPHQKMAAMTLARVAPPLTASALRALRWHTESDPAVIDLLVSHVVATGEPQGYVVARTVRCLLPPLARHAALRWRHLTLAEIHLEPSDQVRQIALPVPGPLRGIVDPTLFVDGIALPQGPFPASLLAAPRLAAVTQVMNPSLWHVQAMDRAAPDRPVALQLRNGDQIIGRHICVPVTNYAVTGLEDIPATPIEIPAGTENPVLYADLTGEPIGPPPPVGADDGIVDVIIPVHGDFDATQSCFTALLTQDPGTPMRVIAIDDASPDPRISAMLDDLARGRRIALVRNPTNLGFVRSVNIGMALHHGRDLVLLNADTVVAAGWLGRLRQAALASTETGTVTPWSNDATICSYPAANQPTPLAGLDIAALDRLAASTLSGHTIRLPTAVGFCMYIRRPCLAQTGWFDADTFGIGYGEENDFCLRATAQGWQHRMALNVFVGHVGGGSFGTAKQARIQSALRVLERLYPGYGEEVQSFIATDPLRTARRIFDLARLRDLSEQWPLLILCASLGGGTDRFIRTQIDQAQVQGRRALILRPEKQGDIVTLRLEVPDRLDFPNLVYDPRVELPQLRDDLNDMGVATLELHHAMNLPPSLLLELASWFPNHAYIHDYGWICPRYTLIDGSGRYCGEPQDTKICDQCVADHGDLMGLGIPVAEWRAIAGRVLAAAQSVTCSSADTARRMGRYVPTARFKLLPAEAAHTPPSAIMAPARSSTSEPLRVLVPGAIGPSKGYDVLLACAHDAAHRQLPLQWQVLGYSMDDAALLETGRVVISGQYREEEVPALMAQLRPHMAFLPSVWPETWCYALTHVMAAGLFIAAFDLGAQAERLRQRGHAMLLPIHAAAPAINDALLQSAASFTPDQLGLHVPAHYNDADSPTRYSPDQE</sequence>
<gene>
    <name evidence="6" type="ORF">CHU95_20650</name>
</gene>
<dbReference type="SUPFAM" id="SSF53448">
    <property type="entry name" value="Nucleotide-diphospho-sugar transferases"/>
    <property type="match status" value="1"/>
</dbReference>
<feature type="domain" description="Glycosyltransferase 2-like" evidence="5">
    <location>
        <begin position="313"/>
        <end position="417"/>
    </location>
</feature>
<comment type="similarity">
    <text evidence="1">Belongs to the glycosyltransferase 2 family.</text>
</comment>
<keyword evidence="3" id="KW-0808">Transferase</keyword>
<dbReference type="Pfam" id="PF00535">
    <property type="entry name" value="Glycos_transf_2"/>
    <property type="match status" value="1"/>
</dbReference>
<comment type="caution">
    <text evidence="6">The sequence shown here is derived from an EMBL/GenBank/DDBJ whole genome shotgun (WGS) entry which is preliminary data.</text>
</comment>
<feature type="compositionally biased region" description="Basic and acidic residues" evidence="4">
    <location>
        <begin position="1"/>
        <end position="12"/>
    </location>
</feature>
<keyword evidence="2" id="KW-0328">Glycosyltransferase</keyword>
<evidence type="ECO:0000259" key="5">
    <source>
        <dbReference type="Pfam" id="PF00535"/>
    </source>
</evidence>
<evidence type="ECO:0000256" key="4">
    <source>
        <dbReference type="SAM" id="MobiDB-lite"/>
    </source>
</evidence>
<keyword evidence="7" id="KW-1185">Reference proteome</keyword>
<dbReference type="PANTHER" id="PTHR43179:SF12">
    <property type="entry name" value="GALACTOFURANOSYLTRANSFERASE GLFT2"/>
    <property type="match status" value="1"/>
</dbReference>
<accession>A0A255YS53</accession>
<feature type="compositionally biased region" description="Low complexity" evidence="4">
    <location>
        <begin position="13"/>
        <end position="22"/>
    </location>
</feature>
<protein>
    <recommendedName>
        <fullName evidence="5">Glycosyltransferase 2-like domain-containing protein</fullName>
    </recommendedName>
</protein>
<dbReference type="SUPFAM" id="SSF48452">
    <property type="entry name" value="TPR-like"/>
    <property type="match status" value="1"/>
</dbReference>
<evidence type="ECO:0000256" key="3">
    <source>
        <dbReference type="ARBA" id="ARBA00022679"/>
    </source>
</evidence>
<dbReference type="InterPro" id="IPR029044">
    <property type="entry name" value="Nucleotide-diphossugar_trans"/>
</dbReference>
<dbReference type="AlphaFoldDB" id="A0A255YS53"/>
<evidence type="ECO:0000256" key="2">
    <source>
        <dbReference type="ARBA" id="ARBA00022676"/>
    </source>
</evidence>
<dbReference type="PANTHER" id="PTHR43179">
    <property type="entry name" value="RHAMNOSYLTRANSFERASE WBBL"/>
    <property type="match status" value="1"/>
</dbReference>
<proteinExistence type="inferred from homology"/>
<dbReference type="SUPFAM" id="SSF53756">
    <property type="entry name" value="UDP-Glycosyltransferase/glycogen phosphorylase"/>
    <property type="match status" value="1"/>
</dbReference>
<dbReference type="GO" id="GO:0016757">
    <property type="term" value="F:glycosyltransferase activity"/>
    <property type="evidence" value="ECO:0007669"/>
    <property type="project" value="UniProtKB-KW"/>
</dbReference>
<dbReference type="Proteomes" id="UP000216998">
    <property type="component" value="Unassembled WGS sequence"/>
</dbReference>
<evidence type="ECO:0000313" key="7">
    <source>
        <dbReference type="Proteomes" id="UP000216998"/>
    </source>
</evidence>
<dbReference type="InterPro" id="IPR001173">
    <property type="entry name" value="Glyco_trans_2-like"/>
</dbReference>
<name>A0A255YS53_9PROT</name>
<evidence type="ECO:0000256" key="1">
    <source>
        <dbReference type="ARBA" id="ARBA00006739"/>
    </source>
</evidence>
<dbReference type="EMBL" id="NOXU01000032">
    <property type="protein sequence ID" value="OYQ31554.1"/>
    <property type="molecule type" value="Genomic_DNA"/>
</dbReference>
<dbReference type="Gene3D" id="3.40.50.2000">
    <property type="entry name" value="Glycogen Phosphorylase B"/>
    <property type="match status" value="1"/>
</dbReference>